<feature type="region of interest" description="Disordered" evidence="1">
    <location>
        <begin position="1"/>
        <end position="93"/>
    </location>
</feature>
<gene>
    <name evidence="2" type="ORF">RM780_18750</name>
</gene>
<name>A0ABU2LBV6_9ACTN</name>
<dbReference type="Proteomes" id="UP001183388">
    <property type="component" value="Unassembled WGS sequence"/>
</dbReference>
<proteinExistence type="predicted"/>
<keyword evidence="3" id="KW-1185">Reference proteome</keyword>
<organism evidence="2 3">
    <name type="scientific">Streptomyces boetiae</name>
    <dbReference type="NCBI Taxonomy" id="3075541"/>
    <lineage>
        <taxon>Bacteria</taxon>
        <taxon>Bacillati</taxon>
        <taxon>Actinomycetota</taxon>
        <taxon>Actinomycetes</taxon>
        <taxon>Kitasatosporales</taxon>
        <taxon>Streptomycetaceae</taxon>
        <taxon>Streptomyces</taxon>
    </lineage>
</organism>
<evidence type="ECO:0000256" key="1">
    <source>
        <dbReference type="SAM" id="MobiDB-lite"/>
    </source>
</evidence>
<feature type="compositionally biased region" description="Basic and acidic residues" evidence="1">
    <location>
        <begin position="84"/>
        <end position="93"/>
    </location>
</feature>
<feature type="compositionally biased region" description="Basic and acidic residues" evidence="1">
    <location>
        <begin position="1"/>
        <end position="14"/>
    </location>
</feature>
<accession>A0ABU2LBV6</accession>
<evidence type="ECO:0000313" key="2">
    <source>
        <dbReference type="EMBL" id="MDT0308985.1"/>
    </source>
</evidence>
<feature type="region of interest" description="Disordered" evidence="1">
    <location>
        <begin position="148"/>
        <end position="168"/>
    </location>
</feature>
<comment type="caution">
    <text evidence="2">The sequence shown here is derived from an EMBL/GenBank/DDBJ whole genome shotgun (WGS) entry which is preliminary data.</text>
</comment>
<feature type="compositionally biased region" description="Basic and acidic residues" evidence="1">
    <location>
        <begin position="151"/>
        <end position="168"/>
    </location>
</feature>
<dbReference type="EMBL" id="JAVREN010000029">
    <property type="protein sequence ID" value="MDT0308985.1"/>
    <property type="molecule type" value="Genomic_DNA"/>
</dbReference>
<evidence type="ECO:0000313" key="3">
    <source>
        <dbReference type="Proteomes" id="UP001183388"/>
    </source>
</evidence>
<reference evidence="3" key="1">
    <citation type="submission" date="2023-07" db="EMBL/GenBank/DDBJ databases">
        <title>30 novel species of actinomycetes from the DSMZ collection.</title>
        <authorList>
            <person name="Nouioui I."/>
        </authorList>
    </citation>
    <scope>NUCLEOTIDE SEQUENCE [LARGE SCALE GENOMIC DNA]</scope>
    <source>
        <strain evidence="3">DSM 44917</strain>
    </source>
</reference>
<dbReference type="RefSeq" id="WP_311631936.1">
    <property type="nucleotide sequence ID" value="NZ_JAVREN010000029.1"/>
</dbReference>
<sequence length="168" mass="18608">MVRKKMEGDEDQRRAAARQAQRAGELPAGRQVTTGGSKQRTHVPGNSALGHEERIEPLHRGKQREEAAEIAAERAIPPPPPPAHDFRGRGRPGYDEEHARVFQALADAERRHDGEGVYATEVARSAGLPAARTRELLHDLVSVHRLATELQRTDTPDQGPRYETKPGR</sequence>
<feature type="compositionally biased region" description="Basic and acidic residues" evidence="1">
    <location>
        <begin position="50"/>
        <end position="67"/>
    </location>
</feature>
<protein>
    <submittedName>
        <fullName evidence="2">Uncharacterized protein</fullName>
    </submittedName>
</protein>